<feature type="transmembrane region" description="Helical" evidence="7">
    <location>
        <begin position="814"/>
        <end position="837"/>
    </location>
</feature>
<feature type="transmembrane region" description="Helical" evidence="7">
    <location>
        <begin position="200"/>
        <end position="221"/>
    </location>
</feature>
<dbReference type="CDD" id="cd03263">
    <property type="entry name" value="ABC_subfamily_A"/>
    <property type="match status" value="2"/>
</dbReference>
<feature type="domain" description="ABC transporter" evidence="8">
    <location>
        <begin position="226"/>
        <end position="455"/>
    </location>
</feature>
<dbReference type="Bgee" id="FBgn0190828">
    <property type="expression patterns" value="Expressed in male reproductive system and 2 other cell types or tissues"/>
</dbReference>
<dbReference type="InterPro" id="IPR027417">
    <property type="entry name" value="P-loop_NTPase"/>
</dbReference>
<feature type="transmembrane region" description="Helical" evidence="7">
    <location>
        <begin position="72"/>
        <end position="91"/>
    </location>
</feature>
<feature type="transmembrane region" description="Helical" evidence="7">
    <location>
        <begin position="844"/>
        <end position="869"/>
    </location>
</feature>
<feature type="transmembrane region" description="Helical" evidence="7">
    <location>
        <begin position="152"/>
        <end position="170"/>
    </location>
</feature>
<gene>
    <name evidence="9" type="primary">Dsim\GD19326</name>
    <name evidence="9" type="ORF">Dsim_GD19326</name>
</gene>
<evidence type="ECO:0000313" key="10">
    <source>
        <dbReference type="Proteomes" id="UP000000304"/>
    </source>
</evidence>
<evidence type="ECO:0000256" key="3">
    <source>
        <dbReference type="ARBA" id="ARBA00022741"/>
    </source>
</evidence>
<keyword evidence="3" id="KW-0547">Nucleotide-binding</keyword>
<keyword evidence="2 7" id="KW-0812">Transmembrane</keyword>
<feature type="transmembrane region" description="Helical" evidence="7">
    <location>
        <begin position="98"/>
        <end position="121"/>
    </location>
</feature>
<feature type="transmembrane region" description="Helical" evidence="7">
    <location>
        <begin position="20"/>
        <end position="41"/>
    </location>
</feature>
<reference evidence="9 10" key="1">
    <citation type="journal article" date="2007" name="Nature">
        <title>Evolution of genes and genomes on the Drosophila phylogeny.</title>
        <authorList>
            <consortium name="Drosophila 12 Genomes Consortium"/>
            <person name="Clark A.G."/>
            <person name="Eisen M.B."/>
            <person name="Smith D.R."/>
            <person name="Bergman C.M."/>
            <person name="Oliver B."/>
            <person name="Markow T.A."/>
            <person name="Kaufman T.C."/>
            <person name="Kellis M."/>
            <person name="Gelbart W."/>
            <person name="Iyer V.N."/>
            <person name="Pollard D.A."/>
            <person name="Sackton T.B."/>
            <person name="Larracuente A.M."/>
            <person name="Singh N.D."/>
            <person name="Abad J.P."/>
            <person name="Abt D.N."/>
            <person name="Adryan B."/>
            <person name="Aguade M."/>
            <person name="Akashi H."/>
            <person name="Anderson W.W."/>
            <person name="Aquadro C.F."/>
            <person name="Ardell D.H."/>
            <person name="Arguello R."/>
            <person name="Artieri C.G."/>
            <person name="Barbash D.A."/>
            <person name="Barker D."/>
            <person name="Barsanti P."/>
            <person name="Batterham P."/>
            <person name="Batzoglou S."/>
            <person name="Begun D."/>
            <person name="Bhutkar A."/>
            <person name="Blanco E."/>
            <person name="Bosak S.A."/>
            <person name="Bradley R.K."/>
            <person name="Brand A.D."/>
            <person name="Brent M.R."/>
            <person name="Brooks A.N."/>
            <person name="Brown R.H."/>
            <person name="Butlin R.K."/>
            <person name="Caggese C."/>
            <person name="Calvi B.R."/>
            <person name="Bernardo de Carvalho A."/>
            <person name="Caspi A."/>
            <person name="Castrezana S."/>
            <person name="Celniker S.E."/>
            <person name="Chang J.L."/>
            <person name="Chapple C."/>
            <person name="Chatterji S."/>
            <person name="Chinwalla A."/>
            <person name="Civetta A."/>
            <person name="Clifton S.W."/>
            <person name="Comeron J.M."/>
            <person name="Costello J.C."/>
            <person name="Coyne J.A."/>
            <person name="Daub J."/>
            <person name="David R.G."/>
            <person name="Delcher A.L."/>
            <person name="Delehaunty K."/>
            <person name="Do C.B."/>
            <person name="Ebling H."/>
            <person name="Edwards K."/>
            <person name="Eickbush T."/>
            <person name="Evans J.D."/>
            <person name="Filipski A."/>
            <person name="Findeiss S."/>
            <person name="Freyhult E."/>
            <person name="Fulton L."/>
            <person name="Fulton R."/>
            <person name="Garcia A.C."/>
            <person name="Gardiner A."/>
            <person name="Garfield D.A."/>
            <person name="Garvin B.E."/>
            <person name="Gibson G."/>
            <person name="Gilbert D."/>
            <person name="Gnerre S."/>
            <person name="Godfrey J."/>
            <person name="Good R."/>
            <person name="Gotea V."/>
            <person name="Gravely B."/>
            <person name="Greenberg A.J."/>
            <person name="Griffiths-Jones S."/>
            <person name="Gross S."/>
            <person name="Guigo R."/>
            <person name="Gustafson E.A."/>
            <person name="Haerty W."/>
            <person name="Hahn M.W."/>
            <person name="Halligan D.L."/>
            <person name="Halpern A.L."/>
            <person name="Halter G.M."/>
            <person name="Han M.V."/>
            <person name="Heger A."/>
            <person name="Hillier L."/>
            <person name="Hinrichs A.S."/>
            <person name="Holmes I."/>
            <person name="Hoskins R.A."/>
            <person name="Hubisz M.J."/>
            <person name="Hultmark D."/>
            <person name="Huntley M.A."/>
            <person name="Jaffe D.B."/>
            <person name="Jagadeeshan S."/>
            <person name="Jeck W.R."/>
            <person name="Johnson J."/>
            <person name="Jones C.D."/>
            <person name="Jordan W.C."/>
            <person name="Karpen G.H."/>
            <person name="Kataoka E."/>
            <person name="Keightley P.D."/>
            <person name="Kheradpour P."/>
            <person name="Kirkness E.F."/>
            <person name="Koerich L.B."/>
            <person name="Kristiansen K."/>
            <person name="Kudrna D."/>
            <person name="Kulathinal R.J."/>
            <person name="Kumar S."/>
            <person name="Kwok R."/>
            <person name="Lander E."/>
            <person name="Langley C.H."/>
            <person name="Lapoint R."/>
            <person name="Lazzaro B.P."/>
            <person name="Lee S.J."/>
            <person name="Levesque L."/>
            <person name="Li R."/>
            <person name="Lin C.F."/>
            <person name="Lin M.F."/>
            <person name="Lindblad-Toh K."/>
            <person name="Llopart A."/>
            <person name="Long M."/>
            <person name="Low L."/>
            <person name="Lozovsky E."/>
            <person name="Lu J."/>
            <person name="Luo M."/>
            <person name="Machado C.A."/>
            <person name="Makalowski W."/>
            <person name="Marzo M."/>
            <person name="Matsuda M."/>
            <person name="Matzkin L."/>
            <person name="McAllister B."/>
            <person name="McBride C.S."/>
            <person name="McKernan B."/>
            <person name="McKernan K."/>
            <person name="Mendez-Lago M."/>
            <person name="Minx P."/>
            <person name="Mollenhauer M.U."/>
            <person name="Montooth K."/>
            <person name="Mount S.M."/>
            <person name="Mu X."/>
            <person name="Myers E."/>
            <person name="Negre B."/>
            <person name="Newfeld S."/>
            <person name="Nielsen R."/>
            <person name="Noor M.A."/>
            <person name="O'Grady P."/>
            <person name="Pachter L."/>
            <person name="Papaceit M."/>
            <person name="Parisi M.J."/>
            <person name="Parisi M."/>
            <person name="Parts L."/>
            <person name="Pedersen J.S."/>
            <person name="Pesole G."/>
            <person name="Phillippy A.M."/>
            <person name="Ponting C.P."/>
            <person name="Pop M."/>
            <person name="Porcelli D."/>
            <person name="Powell J.R."/>
            <person name="Prohaska S."/>
            <person name="Pruitt K."/>
            <person name="Puig M."/>
            <person name="Quesneville H."/>
            <person name="Ram K.R."/>
            <person name="Rand D."/>
            <person name="Rasmussen M.D."/>
            <person name="Reed L.K."/>
            <person name="Reenan R."/>
            <person name="Reily A."/>
            <person name="Remington K.A."/>
            <person name="Rieger T.T."/>
            <person name="Ritchie M.G."/>
            <person name="Robin C."/>
            <person name="Rogers Y.H."/>
            <person name="Rohde C."/>
            <person name="Rozas J."/>
            <person name="Rubenfield M.J."/>
            <person name="Ruiz A."/>
            <person name="Russo S."/>
            <person name="Salzberg S.L."/>
            <person name="Sanchez-Gracia A."/>
            <person name="Saranga D.J."/>
            <person name="Sato H."/>
            <person name="Schaeffer S.W."/>
            <person name="Schatz M.C."/>
            <person name="Schlenke T."/>
            <person name="Schwartz R."/>
            <person name="Segarra C."/>
            <person name="Singh R.S."/>
            <person name="Sirot L."/>
            <person name="Sirota M."/>
            <person name="Sisneros N.B."/>
            <person name="Smith C.D."/>
            <person name="Smith T.F."/>
            <person name="Spieth J."/>
            <person name="Stage D.E."/>
            <person name="Stark A."/>
            <person name="Stephan W."/>
            <person name="Strausberg R.L."/>
            <person name="Strempel S."/>
            <person name="Sturgill D."/>
            <person name="Sutton G."/>
            <person name="Sutton G.G."/>
            <person name="Tao W."/>
            <person name="Teichmann S."/>
            <person name="Tobari Y.N."/>
            <person name="Tomimura Y."/>
            <person name="Tsolas J.M."/>
            <person name="Valente V.L."/>
            <person name="Venter E."/>
            <person name="Venter J.C."/>
            <person name="Vicario S."/>
            <person name="Vieira F.G."/>
            <person name="Vilella A.J."/>
            <person name="Villasante A."/>
            <person name="Walenz B."/>
            <person name="Wang J."/>
            <person name="Wasserman M."/>
            <person name="Watts T."/>
            <person name="Wilson D."/>
            <person name="Wilson R.K."/>
            <person name="Wing R.A."/>
            <person name="Wolfner M.F."/>
            <person name="Wong A."/>
            <person name="Wong G.K."/>
            <person name="Wu C.I."/>
            <person name="Wu G."/>
            <person name="Yamamoto D."/>
            <person name="Yang H.P."/>
            <person name="Yang S.P."/>
            <person name="Yorke J.A."/>
            <person name="Yoshida K."/>
            <person name="Zdobnov E."/>
            <person name="Zhang P."/>
            <person name="Zhang Y."/>
            <person name="Zimin A.V."/>
            <person name="Baldwin J."/>
            <person name="Abdouelleil A."/>
            <person name="Abdulkadir J."/>
            <person name="Abebe A."/>
            <person name="Abera B."/>
            <person name="Abreu J."/>
            <person name="Acer S.C."/>
            <person name="Aftuck L."/>
            <person name="Alexander A."/>
            <person name="An P."/>
            <person name="Anderson E."/>
            <person name="Anderson S."/>
            <person name="Arachi H."/>
            <person name="Azer M."/>
            <person name="Bachantsang P."/>
            <person name="Barry A."/>
            <person name="Bayul T."/>
            <person name="Berlin A."/>
            <person name="Bessette D."/>
            <person name="Bloom T."/>
            <person name="Blye J."/>
            <person name="Boguslavskiy L."/>
            <person name="Bonnet C."/>
            <person name="Boukhgalter B."/>
            <person name="Bourzgui I."/>
            <person name="Brown A."/>
            <person name="Cahill P."/>
            <person name="Channer S."/>
            <person name="Cheshatsang Y."/>
            <person name="Chuda L."/>
            <person name="Citroen M."/>
            <person name="Collymore A."/>
            <person name="Cooke P."/>
            <person name="Costello M."/>
            <person name="D'Aco K."/>
            <person name="Daza R."/>
            <person name="De Haan G."/>
            <person name="DeGray S."/>
            <person name="DeMaso C."/>
            <person name="Dhargay N."/>
            <person name="Dooley K."/>
            <person name="Dooley E."/>
            <person name="Doricent M."/>
            <person name="Dorje P."/>
            <person name="Dorjee K."/>
            <person name="Dupes A."/>
            <person name="Elong R."/>
            <person name="Falk J."/>
            <person name="Farina A."/>
            <person name="Faro S."/>
            <person name="Ferguson D."/>
            <person name="Fisher S."/>
            <person name="Foley C.D."/>
            <person name="Franke A."/>
            <person name="Friedrich D."/>
            <person name="Gadbois L."/>
            <person name="Gearin G."/>
            <person name="Gearin C.R."/>
            <person name="Giannoukos G."/>
            <person name="Goode T."/>
            <person name="Graham J."/>
            <person name="Grandbois E."/>
            <person name="Grewal S."/>
            <person name="Gyaltsen K."/>
            <person name="Hafez N."/>
            <person name="Hagos B."/>
            <person name="Hall J."/>
            <person name="Henson C."/>
            <person name="Hollinger A."/>
            <person name="Honan T."/>
            <person name="Huard M.D."/>
            <person name="Hughes L."/>
            <person name="Hurhula B."/>
            <person name="Husby M.E."/>
            <person name="Kamat A."/>
            <person name="Kanga B."/>
            <person name="Kashin S."/>
            <person name="Khazanovich D."/>
            <person name="Kisner P."/>
            <person name="Lance K."/>
            <person name="Lara M."/>
            <person name="Lee W."/>
            <person name="Lennon N."/>
            <person name="Letendre F."/>
            <person name="LeVine R."/>
            <person name="Lipovsky A."/>
            <person name="Liu X."/>
            <person name="Liu J."/>
            <person name="Liu S."/>
            <person name="Lokyitsang T."/>
            <person name="Lokyitsang Y."/>
            <person name="Lubonja R."/>
            <person name="Lui A."/>
            <person name="MacDonald P."/>
            <person name="Magnisalis V."/>
            <person name="Maru K."/>
            <person name="Matthews C."/>
            <person name="McCusker W."/>
            <person name="McDonough S."/>
            <person name="Mehta T."/>
            <person name="Meldrim J."/>
            <person name="Meneus L."/>
            <person name="Mihai O."/>
            <person name="Mihalev A."/>
            <person name="Mihova T."/>
            <person name="Mittelman R."/>
            <person name="Mlenga V."/>
            <person name="Montmayeur A."/>
            <person name="Mulrain L."/>
            <person name="Navidi A."/>
            <person name="Naylor J."/>
            <person name="Negash T."/>
            <person name="Nguyen T."/>
            <person name="Nguyen N."/>
            <person name="Nicol R."/>
            <person name="Norbu C."/>
            <person name="Norbu N."/>
            <person name="Novod N."/>
            <person name="O'Neill B."/>
            <person name="Osman S."/>
            <person name="Markiewicz E."/>
            <person name="Oyono O.L."/>
            <person name="Patti C."/>
            <person name="Phunkhang P."/>
            <person name="Pierre F."/>
            <person name="Priest M."/>
            <person name="Raghuraman S."/>
            <person name="Rege F."/>
            <person name="Reyes R."/>
            <person name="Rise C."/>
            <person name="Rogov P."/>
            <person name="Ross K."/>
            <person name="Ryan E."/>
            <person name="Settipalli S."/>
            <person name="Shea T."/>
            <person name="Sherpa N."/>
            <person name="Shi L."/>
            <person name="Shih D."/>
            <person name="Sparrow T."/>
            <person name="Spaulding J."/>
            <person name="Stalker J."/>
            <person name="Stange-Thomann N."/>
            <person name="Stavropoulos S."/>
            <person name="Stone C."/>
            <person name="Strader C."/>
            <person name="Tesfaye S."/>
            <person name="Thomson T."/>
            <person name="Thoulutsang Y."/>
            <person name="Thoulutsang D."/>
            <person name="Topham K."/>
            <person name="Topping I."/>
            <person name="Tsamla T."/>
            <person name="Vassiliev H."/>
            <person name="Vo A."/>
            <person name="Wangchuk T."/>
            <person name="Wangdi T."/>
            <person name="Weiand M."/>
            <person name="Wilkinson J."/>
            <person name="Wilson A."/>
            <person name="Yadav S."/>
            <person name="Young G."/>
            <person name="Yu Q."/>
            <person name="Zembek L."/>
            <person name="Zhong D."/>
            <person name="Zimmer A."/>
            <person name="Zwirko Z."/>
            <person name="Jaffe D.B."/>
            <person name="Alvarez P."/>
            <person name="Brockman W."/>
            <person name="Butler J."/>
            <person name="Chin C."/>
            <person name="Gnerre S."/>
            <person name="Grabherr M."/>
            <person name="Kleber M."/>
            <person name="Mauceli E."/>
            <person name="MacCallum I."/>
        </authorList>
    </citation>
    <scope>NUCLEOTIDE SEQUENCE [LARGE SCALE GENOMIC DNA]</scope>
    <source>
        <strain evidence="10">white501</strain>
    </source>
</reference>
<evidence type="ECO:0000256" key="2">
    <source>
        <dbReference type="ARBA" id="ARBA00022692"/>
    </source>
</evidence>
<dbReference type="InterPro" id="IPR003439">
    <property type="entry name" value="ABC_transporter-like_ATP-bd"/>
</dbReference>
<evidence type="ECO:0000256" key="6">
    <source>
        <dbReference type="ARBA" id="ARBA00023136"/>
    </source>
</evidence>
<keyword evidence="10" id="KW-1185">Reference proteome</keyword>
<organism evidence="9 10">
    <name type="scientific">Drosophila simulans</name>
    <name type="common">Fruit fly</name>
    <dbReference type="NCBI Taxonomy" id="7240"/>
    <lineage>
        <taxon>Eukaryota</taxon>
        <taxon>Metazoa</taxon>
        <taxon>Ecdysozoa</taxon>
        <taxon>Arthropoda</taxon>
        <taxon>Hexapoda</taxon>
        <taxon>Insecta</taxon>
        <taxon>Pterygota</taxon>
        <taxon>Neoptera</taxon>
        <taxon>Endopterygota</taxon>
        <taxon>Diptera</taxon>
        <taxon>Brachycera</taxon>
        <taxon>Muscomorpha</taxon>
        <taxon>Ephydroidea</taxon>
        <taxon>Drosophilidae</taxon>
        <taxon>Drosophila</taxon>
        <taxon>Sophophora</taxon>
    </lineage>
</organism>
<dbReference type="InterPro" id="IPR003593">
    <property type="entry name" value="AAA+_ATPase"/>
</dbReference>
<accession>B4QSR9</accession>
<dbReference type="STRING" id="7240.B4QSR9"/>
<dbReference type="GO" id="GO:0016887">
    <property type="term" value="F:ATP hydrolysis activity"/>
    <property type="evidence" value="ECO:0007669"/>
    <property type="project" value="InterPro"/>
</dbReference>
<feature type="domain" description="ABC transporter" evidence="8">
    <location>
        <begin position="1015"/>
        <end position="1247"/>
    </location>
</feature>
<dbReference type="PROSITE" id="PS00211">
    <property type="entry name" value="ABC_TRANSPORTER_1"/>
    <property type="match status" value="1"/>
</dbReference>
<dbReference type="EMBL" id="CM000364">
    <property type="protein sequence ID" value="EDX12279.1"/>
    <property type="molecule type" value="Genomic_DNA"/>
</dbReference>
<dbReference type="InterPro" id="IPR026082">
    <property type="entry name" value="ABCA"/>
</dbReference>
<proteinExistence type="predicted"/>
<comment type="subcellular location">
    <subcellularLocation>
        <location evidence="1">Membrane</location>
        <topology evidence="1">Multi-pass membrane protein</topology>
    </subcellularLocation>
</comment>
<dbReference type="GO" id="GO:0005319">
    <property type="term" value="F:lipid transporter activity"/>
    <property type="evidence" value="ECO:0007669"/>
    <property type="project" value="TreeGrafter"/>
</dbReference>
<dbReference type="InterPro" id="IPR017871">
    <property type="entry name" value="ABC_transporter-like_CS"/>
</dbReference>
<keyword evidence="6 7" id="KW-0472">Membrane</keyword>
<evidence type="ECO:0000259" key="8">
    <source>
        <dbReference type="PROSITE" id="PS50893"/>
    </source>
</evidence>
<dbReference type="PROSITE" id="PS50893">
    <property type="entry name" value="ABC_TRANSPORTER_2"/>
    <property type="match status" value="2"/>
</dbReference>
<evidence type="ECO:0000313" key="9">
    <source>
        <dbReference type="EMBL" id="EDX12279.1"/>
    </source>
</evidence>
<dbReference type="Pfam" id="PF12698">
    <property type="entry name" value="ABC2_membrane_3"/>
    <property type="match status" value="2"/>
</dbReference>
<feature type="transmembrane region" description="Helical" evidence="7">
    <location>
        <begin position="965"/>
        <end position="986"/>
    </location>
</feature>
<name>B4QSR9_DROSI</name>
<feature type="transmembrane region" description="Helical" evidence="7">
    <location>
        <begin position="904"/>
        <end position="923"/>
    </location>
</feature>
<protein>
    <submittedName>
        <fullName evidence="9">GD19326</fullName>
    </submittedName>
</protein>
<dbReference type="Gene3D" id="3.40.50.300">
    <property type="entry name" value="P-loop containing nucleotide triphosphate hydrolases"/>
    <property type="match status" value="2"/>
</dbReference>
<keyword evidence="5 7" id="KW-1133">Transmembrane helix</keyword>
<evidence type="ECO:0000256" key="4">
    <source>
        <dbReference type="ARBA" id="ARBA00022840"/>
    </source>
</evidence>
<evidence type="ECO:0000256" key="1">
    <source>
        <dbReference type="ARBA" id="ARBA00004141"/>
    </source>
</evidence>
<dbReference type="PhylomeDB" id="B4QSR9"/>
<keyword evidence="4" id="KW-0067">ATP-binding</keyword>
<dbReference type="PANTHER" id="PTHR19229">
    <property type="entry name" value="ATP-BINDING CASSETTE TRANSPORTER SUBFAMILY A ABCA"/>
    <property type="match status" value="1"/>
</dbReference>
<dbReference type="SMART" id="SM00382">
    <property type="entry name" value="AAA"/>
    <property type="match status" value="2"/>
</dbReference>
<dbReference type="OrthoDB" id="10255969at2759"/>
<dbReference type="SUPFAM" id="SSF52540">
    <property type="entry name" value="P-loop containing nucleoside triphosphate hydrolases"/>
    <property type="match status" value="2"/>
</dbReference>
<evidence type="ECO:0000256" key="7">
    <source>
        <dbReference type="SAM" id="Phobius"/>
    </source>
</evidence>
<feature type="transmembrane region" description="Helical" evidence="7">
    <location>
        <begin position="772"/>
        <end position="794"/>
    </location>
</feature>
<dbReference type="InterPro" id="IPR013525">
    <property type="entry name" value="ABC2_TM"/>
</dbReference>
<feature type="transmembrane region" description="Helical" evidence="7">
    <location>
        <begin position="875"/>
        <end position="897"/>
    </location>
</feature>
<dbReference type="HOGENOM" id="CLU_000604_19_1_1"/>
<feature type="transmembrane region" description="Helical" evidence="7">
    <location>
        <begin position="127"/>
        <end position="145"/>
    </location>
</feature>
<sequence>MNHFPYPLYVPNHYAESAKAMTYMTLVSFFLPCITIVKYVVAEKERQQKAVLTAMGFSNSIHWLAWYTKSIILLILCLLIMIAIFSIGLIYEFSSLVCLMTIFLVYVHSLVLFAFFVSSFFSRSLTAVVATILIYLATALPFLIVGTEKSSLAAQTAASIGLNSGLFYILDSVAVMEMQSVGAQWYTMDNTASSGHKLSIVAHMLIMISISWIELLICLYIEAVRTEIRSLSKTFGFRNVVKDLFINVYENEITALVGHKGSGKTTIIMMLCGILQPTTGTVLINGYDIVTEAKVAKSCLGICPQHSVIFKGMSARDHIYFFSRVKGYNKTEALMESNIYISKLGLVDSQKWDAMKLSPGNQRRLSLACALCAGSKVILCDEPSSGLDPIGRHELWRFLQKEKHGRTILMTSQQLEEGEIIADRIAIMNDGQVLCYGTLGYLKHLPYTSYTLSCQMAPNSKADNLTDLVQFYMTNTSPVFLGVDVSYKLPRSKIDRFPELFQQLEENKKSLNVVSFGVSDSSLDGIYLSLDYGQGGLRLRGGADQGVNVLSTAASEKCDHQTDKQPVLALSLDYYSYDDMVILLEVDEQLYKSEGQAYVELVKEPATVKNVDSIFSHLFKAPPIIRRDIKRKYVCGASFNNVSTITAWYNSDAFEHSAPIAMNLVYNALGKAVFEDQDFSILVNRGDLHDFVWLNNATSKRQRYKRQNDPEYWDYPDYEIQEYDVVMQPNTSSSSGHPYESIPGDANKITVQMSILEAASTLYNEKGKRKQLFGSLIIITAYIALALSIFSIFVTKERVEHFKTQQEIYGVTLFYFWLTHFVGDFLIFAIYMVALTIAIYHFTIWYQVIIMLLLIGFACLPFVYLGSLLFNRPNIAFAGIFTILVMTGGMLFSFLYMLTLITEVNFTTVFAILPMYVGTFGLFKCLAWRQYCNRQVLPPIEELDCKFGNCNVFCACKPIHFWIEIWLLMVHCLVWFIFLWLSNFGYEIGYRFKPKLSNRNWHTNGKHIRVLDEERRVGQIPKYEHEDYPIIVDQLNQMIINSGDTFGLLGAQGTGKTSIFKMIAGETCMSHGNIYVRGHSLREHRNDAKMEVGYCPQGDTAPNYLTGRQLLRIHCLLHGVPKQHIKAVSEQMAIEFNFKDQLDRPIHTYSGGKKRKLNIALAIDSGSVLCLDETNGSVDHATQRFIWRKLEAVKSSGRPVLLTTHSMEEANAVCSKVAFLVAGEMMLIGSMQQVRSEVTNTIVIRLRVNPSEGDEAFETCLIYHININVTTLSNLFYQMEKIRNEGLLEDYSITQVSLDEIYRILDDEEIRISSA</sequence>
<dbReference type="Proteomes" id="UP000000304">
    <property type="component" value="Chromosome 3R"/>
</dbReference>
<dbReference type="Pfam" id="PF00005">
    <property type="entry name" value="ABC_tran"/>
    <property type="match status" value="2"/>
</dbReference>
<dbReference type="OMA" id="PIAMNLV"/>
<dbReference type="GO" id="GO:0016020">
    <property type="term" value="C:membrane"/>
    <property type="evidence" value="ECO:0007669"/>
    <property type="project" value="UniProtKB-SubCell"/>
</dbReference>
<dbReference type="GO" id="GO:0005524">
    <property type="term" value="F:ATP binding"/>
    <property type="evidence" value="ECO:0007669"/>
    <property type="project" value="UniProtKB-KW"/>
</dbReference>
<dbReference type="FunFam" id="3.40.50.300:FF:002275">
    <property type="entry name" value="ATP-binding cassette, subfamily A (ABC1), member 16"/>
    <property type="match status" value="1"/>
</dbReference>
<dbReference type="PANTHER" id="PTHR19229:SF250">
    <property type="entry name" value="ABC TRANSPORTER DOMAIN-CONTAINING PROTEIN-RELATED"/>
    <property type="match status" value="1"/>
</dbReference>
<dbReference type="GO" id="GO:0140359">
    <property type="term" value="F:ABC-type transporter activity"/>
    <property type="evidence" value="ECO:0007669"/>
    <property type="project" value="InterPro"/>
</dbReference>
<evidence type="ECO:0000256" key="5">
    <source>
        <dbReference type="ARBA" id="ARBA00022989"/>
    </source>
</evidence>